<reference evidence="3 4" key="1">
    <citation type="submission" date="2024-04" db="EMBL/GenBank/DDBJ databases">
        <title>WGS of bacteria from Torrens River.</title>
        <authorList>
            <person name="Wyrsch E.R."/>
            <person name="Drigo B."/>
        </authorList>
    </citation>
    <scope>NUCLEOTIDE SEQUENCE [LARGE SCALE GENOMIC DNA]</scope>
    <source>
        <strain evidence="3 4">TWI391</strain>
    </source>
</reference>
<dbReference type="PANTHER" id="PTHR42852">
    <property type="entry name" value="THIOL:DISULFIDE INTERCHANGE PROTEIN DSBE"/>
    <property type="match status" value="1"/>
</dbReference>
<dbReference type="SUPFAM" id="SSF52833">
    <property type="entry name" value="Thioredoxin-like"/>
    <property type="match status" value="1"/>
</dbReference>
<organism evidence="3 4">
    <name type="scientific">Sphingobacterium kitahiroshimense</name>
    <dbReference type="NCBI Taxonomy" id="470446"/>
    <lineage>
        <taxon>Bacteria</taxon>
        <taxon>Pseudomonadati</taxon>
        <taxon>Bacteroidota</taxon>
        <taxon>Sphingobacteriia</taxon>
        <taxon>Sphingobacteriales</taxon>
        <taxon>Sphingobacteriaceae</taxon>
        <taxon>Sphingobacterium</taxon>
    </lineage>
</organism>
<proteinExistence type="predicted"/>
<feature type="domain" description="Thioredoxin" evidence="2">
    <location>
        <begin position="26"/>
        <end position="173"/>
    </location>
</feature>
<evidence type="ECO:0000313" key="4">
    <source>
        <dbReference type="Proteomes" id="UP001409291"/>
    </source>
</evidence>
<dbReference type="RefSeq" id="WP_346580764.1">
    <property type="nucleotide sequence ID" value="NZ_JBDJLH010000003.1"/>
</dbReference>
<dbReference type="EMBL" id="JBDJNQ010000002">
    <property type="protein sequence ID" value="MEN5376544.1"/>
    <property type="molecule type" value="Genomic_DNA"/>
</dbReference>
<gene>
    <name evidence="3" type="ORF">ABE541_04640</name>
</gene>
<evidence type="ECO:0000259" key="2">
    <source>
        <dbReference type="PROSITE" id="PS51352"/>
    </source>
</evidence>
<dbReference type="InterPro" id="IPR013766">
    <property type="entry name" value="Thioredoxin_domain"/>
</dbReference>
<evidence type="ECO:0000313" key="3">
    <source>
        <dbReference type="EMBL" id="MEN5376544.1"/>
    </source>
</evidence>
<sequence length="174" mass="19356">MLIAVIFSFVSCQSGTKDSQRNNDGPAASDQTPAVSSPRDEVKFLDEYGQNITLSSLKGKVVFINFWATWCGPCIREMPSLQTLVQSFKGNNDIQFLMVDVDGTMDKSQAFMTKNKYDMPVYVPNSALPRGYFDNVVPTTVILDKNGEVVDRLVGGRDYADPKIKMALEQLLQN</sequence>
<dbReference type="Gene3D" id="3.40.30.10">
    <property type="entry name" value="Glutaredoxin"/>
    <property type="match status" value="1"/>
</dbReference>
<dbReference type="PROSITE" id="PS51352">
    <property type="entry name" value="THIOREDOXIN_2"/>
    <property type="match status" value="1"/>
</dbReference>
<feature type="region of interest" description="Disordered" evidence="1">
    <location>
        <begin position="14"/>
        <end position="37"/>
    </location>
</feature>
<dbReference type="CDD" id="cd02966">
    <property type="entry name" value="TlpA_like_family"/>
    <property type="match status" value="1"/>
</dbReference>
<comment type="caution">
    <text evidence="3">The sequence shown here is derived from an EMBL/GenBank/DDBJ whole genome shotgun (WGS) entry which is preliminary data.</text>
</comment>
<dbReference type="InterPro" id="IPR036249">
    <property type="entry name" value="Thioredoxin-like_sf"/>
</dbReference>
<protein>
    <submittedName>
        <fullName evidence="3">TlpA disulfide reductase family protein</fullName>
    </submittedName>
</protein>
<dbReference type="Pfam" id="PF08534">
    <property type="entry name" value="Redoxin"/>
    <property type="match status" value="1"/>
</dbReference>
<dbReference type="Proteomes" id="UP001409291">
    <property type="component" value="Unassembled WGS sequence"/>
</dbReference>
<keyword evidence="4" id="KW-1185">Reference proteome</keyword>
<dbReference type="PANTHER" id="PTHR42852:SF17">
    <property type="entry name" value="THIOREDOXIN-LIKE PROTEIN HI_1115"/>
    <property type="match status" value="1"/>
</dbReference>
<evidence type="ECO:0000256" key="1">
    <source>
        <dbReference type="SAM" id="MobiDB-lite"/>
    </source>
</evidence>
<name>A0ABV0BP14_9SPHI</name>
<dbReference type="InterPro" id="IPR050553">
    <property type="entry name" value="Thioredoxin_ResA/DsbE_sf"/>
</dbReference>
<accession>A0ABV0BP14</accession>
<dbReference type="InterPro" id="IPR013740">
    <property type="entry name" value="Redoxin"/>
</dbReference>